<dbReference type="AlphaFoldDB" id="A0A6I6JVP2"/>
<feature type="transmembrane region" description="Helical" evidence="8">
    <location>
        <begin position="409"/>
        <end position="428"/>
    </location>
</feature>
<evidence type="ECO:0000259" key="9">
    <source>
        <dbReference type="Pfam" id="PF13231"/>
    </source>
</evidence>
<keyword evidence="5 8" id="KW-0812">Transmembrane</keyword>
<evidence type="ECO:0000256" key="4">
    <source>
        <dbReference type="ARBA" id="ARBA00022679"/>
    </source>
</evidence>
<feature type="transmembrane region" description="Helical" evidence="8">
    <location>
        <begin position="90"/>
        <end position="107"/>
    </location>
</feature>
<proteinExistence type="predicted"/>
<dbReference type="GO" id="GO:0016763">
    <property type="term" value="F:pentosyltransferase activity"/>
    <property type="evidence" value="ECO:0007669"/>
    <property type="project" value="TreeGrafter"/>
</dbReference>
<feature type="domain" description="Glycosyltransferase RgtA/B/C/D-like" evidence="9">
    <location>
        <begin position="65"/>
        <end position="226"/>
    </location>
</feature>
<keyword evidence="4 10" id="KW-0808">Transferase</keyword>
<evidence type="ECO:0000256" key="1">
    <source>
        <dbReference type="ARBA" id="ARBA00004651"/>
    </source>
</evidence>
<evidence type="ECO:0000256" key="3">
    <source>
        <dbReference type="ARBA" id="ARBA00022676"/>
    </source>
</evidence>
<comment type="subcellular location">
    <subcellularLocation>
        <location evidence="1">Cell membrane</location>
        <topology evidence="1">Multi-pass membrane protein</topology>
    </subcellularLocation>
</comment>
<feature type="transmembrane region" description="Helical" evidence="8">
    <location>
        <begin position="301"/>
        <end position="320"/>
    </location>
</feature>
<dbReference type="KEGG" id="mcos:GM418_17325"/>
<dbReference type="PANTHER" id="PTHR33908:SF3">
    <property type="entry name" value="UNDECAPRENYL PHOSPHATE-ALPHA-4-AMINO-4-DEOXY-L-ARABINOSE ARABINOSYL TRANSFERASE"/>
    <property type="match status" value="1"/>
</dbReference>
<dbReference type="Proteomes" id="UP000428260">
    <property type="component" value="Chromosome"/>
</dbReference>
<feature type="transmembrane region" description="Helical" evidence="8">
    <location>
        <begin position="141"/>
        <end position="158"/>
    </location>
</feature>
<evidence type="ECO:0000256" key="7">
    <source>
        <dbReference type="ARBA" id="ARBA00023136"/>
    </source>
</evidence>
<protein>
    <submittedName>
        <fullName evidence="10">Phospholipid carrier-dependent glycosyltransferase</fullName>
    </submittedName>
</protein>
<dbReference type="Pfam" id="PF13231">
    <property type="entry name" value="PMT_2"/>
    <property type="match status" value="1"/>
</dbReference>
<name>A0A6I6JVP2_9BACT</name>
<dbReference type="GO" id="GO:0005886">
    <property type="term" value="C:plasma membrane"/>
    <property type="evidence" value="ECO:0007669"/>
    <property type="project" value="UniProtKB-SubCell"/>
</dbReference>
<dbReference type="RefSeq" id="WP_158868513.1">
    <property type="nucleotide sequence ID" value="NZ_CP046401.1"/>
</dbReference>
<evidence type="ECO:0000313" key="11">
    <source>
        <dbReference type="Proteomes" id="UP000428260"/>
    </source>
</evidence>
<accession>A0A6I6JVP2</accession>
<dbReference type="GO" id="GO:0010041">
    <property type="term" value="P:response to iron(III) ion"/>
    <property type="evidence" value="ECO:0007669"/>
    <property type="project" value="TreeGrafter"/>
</dbReference>
<dbReference type="InterPro" id="IPR038731">
    <property type="entry name" value="RgtA/B/C-like"/>
</dbReference>
<evidence type="ECO:0000256" key="5">
    <source>
        <dbReference type="ARBA" id="ARBA00022692"/>
    </source>
</evidence>
<sequence length="552" mass="63098">MKKSGLKKYSYLLVPVLFLLFSAPSALDYVFHFPDEKYYTDAVLQMMDKEDCFTPYQANGSPRFKKPILTYWVLMGSYKVFGVSKISSRLFFWLAGAILVLVIYLMSKSISGDKKMAFTAAFITAANPLVLMSASRSIPDILLTLFLTISAWGFIKILNSLKPRKEHFWMAYMGAALAFETKGIPAAAFAGISILFLLFNPWKKKRLNQIFEPFSLIVSILIALSWFIIMYVEHGSVYLNSFFADQVGNRVSSKFAQVFTNLFLGIVFLAAYLIPWIVIVFSNPKALKQFTKKSSLQTKAVFGFILSWVLLVIVMSGAVFKFYDRYLLPVIPLISIFFAYVISFSTTHLKKSIFKIFLIINIFVIGLSLLYTGFIYFDNVLFAGILLNVLLIISWLIGWLKNIDYETKLAGTILLLFFNVFSFLYPLLMPNPGEQLVENLTKQGLSKNEKVYVYGNIRTASNIRIHSKNAFNVVSMDTIYSLPAEPKHFLVFSKKEESFLDLKNYNVTMGSEEWKNVNNDRFPDFLQEPVKDLKEKGTKYFIAKPKEKNEKS</sequence>
<keyword evidence="6 8" id="KW-1133">Transmembrane helix</keyword>
<keyword evidence="2" id="KW-1003">Cell membrane</keyword>
<feature type="transmembrane region" description="Helical" evidence="8">
    <location>
        <begin position="262"/>
        <end position="281"/>
    </location>
</feature>
<reference evidence="10 11" key="1">
    <citation type="submission" date="2019-11" db="EMBL/GenBank/DDBJ databases">
        <authorList>
            <person name="Zheng R.K."/>
            <person name="Sun C.M."/>
        </authorList>
    </citation>
    <scope>NUCLEOTIDE SEQUENCE [LARGE SCALE GENOMIC DNA]</scope>
    <source>
        <strain evidence="10 11">WC007</strain>
    </source>
</reference>
<dbReference type="InterPro" id="IPR050297">
    <property type="entry name" value="LipidA_mod_glycosyltrf_83"/>
</dbReference>
<dbReference type="PANTHER" id="PTHR33908">
    <property type="entry name" value="MANNOSYLTRANSFERASE YKCB-RELATED"/>
    <property type="match status" value="1"/>
</dbReference>
<evidence type="ECO:0000313" key="10">
    <source>
        <dbReference type="EMBL" id="QGY45369.1"/>
    </source>
</evidence>
<feature type="transmembrane region" description="Helical" evidence="8">
    <location>
        <begin position="170"/>
        <end position="198"/>
    </location>
</feature>
<keyword evidence="11" id="KW-1185">Reference proteome</keyword>
<evidence type="ECO:0000256" key="8">
    <source>
        <dbReference type="SAM" id="Phobius"/>
    </source>
</evidence>
<feature type="transmembrane region" description="Helical" evidence="8">
    <location>
        <begin position="210"/>
        <end position="232"/>
    </location>
</feature>
<evidence type="ECO:0000256" key="2">
    <source>
        <dbReference type="ARBA" id="ARBA00022475"/>
    </source>
</evidence>
<dbReference type="GO" id="GO:0009103">
    <property type="term" value="P:lipopolysaccharide biosynthetic process"/>
    <property type="evidence" value="ECO:0007669"/>
    <property type="project" value="UniProtKB-ARBA"/>
</dbReference>
<feature type="transmembrane region" description="Helical" evidence="8">
    <location>
        <begin position="326"/>
        <end position="344"/>
    </location>
</feature>
<keyword evidence="3" id="KW-0328">Glycosyltransferase</keyword>
<dbReference type="EMBL" id="CP046401">
    <property type="protein sequence ID" value="QGY45369.1"/>
    <property type="molecule type" value="Genomic_DNA"/>
</dbReference>
<organism evidence="10 11">
    <name type="scientific">Maribellus comscasis</name>
    <dbReference type="NCBI Taxonomy" id="2681766"/>
    <lineage>
        <taxon>Bacteria</taxon>
        <taxon>Pseudomonadati</taxon>
        <taxon>Bacteroidota</taxon>
        <taxon>Bacteroidia</taxon>
        <taxon>Marinilabiliales</taxon>
        <taxon>Prolixibacteraceae</taxon>
        <taxon>Maribellus</taxon>
    </lineage>
</organism>
<gene>
    <name evidence="10" type="ORF">GM418_17325</name>
</gene>
<feature type="transmembrane region" description="Helical" evidence="8">
    <location>
        <begin position="380"/>
        <end position="397"/>
    </location>
</feature>
<keyword evidence="7 8" id="KW-0472">Membrane</keyword>
<feature type="transmembrane region" description="Helical" evidence="8">
    <location>
        <begin position="356"/>
        <end position="374"/>
    </location>
</feature>
<evidence type="ECO:0000256" key="6">
    <source>
        <dbReference type="ARBA" id="ARBA00022989"/>
    </source>
</evidence>